<evidence type="ECO:0000313" key="2">
    <source>
        <dbReference type="EMBL" id="KAK2727568.1"/>
    </source>
</evidence>
<organism evidence="2 3">
    <name type="scientific">Artemia franciscana</name>
    <name type="common">Brine shrimp</name>
    <name type="synonym">Artemia sanfranciscana</name>
    <dbReference type="NCBI Taxonomy" id="6661"/>
    <lineage>
        <taxon>Eukaryota</taxon>
        <taxon>Metazoa</taxon>
        <taxon>Ecdysozoa</taxon>
        <taxon>Arthropoda</taxon>
        <taxon>Crustacea</taxon>
        <taxon>Branchiopoda</taxon>
        <taxon>Anostraca</taxon>
        <taxon>Artemiidae</taxon>
        <taxon>Artemia</taxon>
    </lineage>
</organism>
<name>A0AA88IE42_ARTSF</name>
<dbReference type="AlphaFoldDB" id="A0AA88IE42"/>
<keyword evidence="3" id="KW-1185">Reference proteome</keyword>
<evidence type="ECO:0000313" key="3">
    <source>
        <dbReference type="Proteomes" id="UP001187531"/>
    </source>
</evidence>
<comment type="caution">
    <text evidence="2">The sequence shown here is derived from an EMBL/GenBank/DDBJ whole genome shotgun (WGS) entry which is preliminary data.</text>
</comment>
<proteinExistence type="predicted"/>
<evidence type="ECO:0000256" key="1">
    <source>
        <dbReference type="SAM" id="MobiDB-lite"/>
    </source>
</evidence>
<feature type="region of interest" description="Disordered" evidence="1">
    <location>
        <begin position="78"/>
        <end position="138"/>
    </location>
</feature>
<dbReference type="EMBL" id="JAVRJZ010000001">
    <property type="protein sequence ID" value="KAK2727568.1"/>
    <property type="molecule type" value="Genomic_DNA"/>
</dbReference>
<gene>
    <name evidence="2" type="ORF">QYM36_008148</name>
</gene>
<dbReference type="Proteomes" id="UP001187531">
    <property type="component" value="Unassembled WGS sequence"/>
</dbReference>
<feature type="region of interest" description="Disordered" evidence="1">
    <location>
        <begin position="16"/>
        <end position="48"/>
    </location>
</feature>
<reference evidence="2" key="1">
    <citation type="submission" date="2023-07" db="EMBL/GenBank/DDBJ databases">
        <title>Chromosome-level genome assembly of Artemia franciscana.</title>
        <authorList>
            <person name="Jo E."/>
        </authorList>
    </citation>
    <scope>NUCLEOTIDE SEQUENCE</scope>
    <source>
        <tissue evidence="2">Whole body</tissue>
    </source>
</reference>
<protein>
    <submittedName>
        <fullName evidence="2">Uncharacterized protein</fullName>
    </submittedName>
</protein>
<sequence length="138" mass="15575">MGSSLWITSSGRFFHGAKKRGISPEESEFQQEEESRSEFSGRPPRRQDLNAIEVVSQNNPSDGNIATAIDPTYRNVMPTKDREFPKSRPLVVSTPGTSYSDRLRDEESEAPPYMPIAGQRRSLSLEKKKKGRDSCKQQ</sequence>
<accession>A0AA88IE42</accession>